<dbReference type="EMBL" id="JBGEDP010000002">
    <property type="protein sequence ID" value="MEY8018798.1"/>
    <property type="molecule type" value="Genomic_DNA"/>
</dbReference>
<proteinExistence type="predicted"/>
<protein>
    <submittedName>
        <fullName evidence="2">Uncharacterized protein</fullName>
    </submittedName>
</protein>
<feature type="region of interest" description="Disordered" evidence="1">
    <location>
        <begin position="1"/>
        <end position="20"/>
    </location>
</feature>
<evidence type="ECO:0000256" key="1">
    <source>
        <dbReference type="SAM" id="MobiDB-lite"/>
    </source>
</evidence>
<sequence>MSTSSNDWGREDTPQRLSSAQYRSTRIRELGAILWKARTGQLAPDWRSQLQAPHYGDTVHEMYKDADDLAVHDVRETASAAWEPTAQSDWRTSLEAWYVASLANLNDRLDLESETRQSSRRTRFNLLIHLYTTPPRMQNLIDQHHAQQAMIDHALALNLATEIRDTDHLHAWYRAGLAAGGDPVDWRTWYQDRIAQWENRELATRTLALLDDPAFCAEFEALPRYWLN</sequence>
<keyword evidence="3" id="KW-1185">Reference proteome</keyword>
<organism evidence="2 3">
    <name type="scientific">Mycobacterium servetii</name>
    <dbReference type="NCBI Taxonomy" id="3237418"/>
    <lineage>
        <taxon>Bacteria</taxon>
        <taxon>Bacillati</taxon>
        <taxon>Actinomycetota</taxon>
        <taxon>Actinomycetes</taxon>
        <taxon>Mycobacteriales</taxon>
        <taxon>Mycobacteriaceae</taxon>
        <taxon>Mycobacterium</taxon>
    </lineage>
</organism>
<dbReference type="Proteomes" id="UP001564760">
    <property type="component" value="Unassembled WGS sequence"/>
</dbReference>
<evidence type="ECO:0000313" key="2">
    <source>
        <dbReference type="EMBL" id="MEY8018798.1"/>
    </source>
</evidence>
<comment type="caution">
    <text evidence="2">The sequence shown here is derived from an EMBL/GenBank/DDBJ whole genome shotgun (WGS) entry which is preliminary data.</text>
</comment>
<gene>
    <name evidence="2" type="ORF">AB8998_29415</name>
</gene>
<evidence type="ECO:0000313" key="3">
    <source>
        <dbReference type="Proteomes" id="UP001564760"/>
    </source>
</evidence>
<accession>A0ABV4C9E3</accession>
<reference evidence="2 3" key="1">
    <citation type="submission" date="2024-08" db="EMBL/GenBank/DDBJ databases">
        <title>Mycobacterium servetensis sp. nov., a novel rapid-growing mycobacterial species recovered from a human patient in Zaragoza, Spain.</title>
        <authorList>
            <person name="Tristancho-Baro A.I."/>
            <person name="Buenestado-Serrano S."/>
            <person name="Garcia De Viedma D."/>
            <person name="Milagro-Beamonte A."/>
            <person name="Burillo N."/>
            <person name="Sanz S."/>
            <person name="Lopez-Calleja A.I."/>
            <person name="Penas-Utrilla D."/>
            <person name="Guardingo M."/>
            <person name="Garcia M.J."/>
            <person name="Vinuelas-Bayon J."/>
        </authorList>
    </citation>
    <scope>NUCLEOTIDE SEQUENCE [LARGE SCALE GENOMIC DNA]</scope>
    <source>
        <strain evidence="3">HUMS_12744610</strain>
    </source>
</reference>
<name>A0ABV4C9E3_9MYCO</name>
<dbReference type="RefSeq" id="WP_369741868.1">
    <property type="nucleotide sequence ID" value="NZ_JBGEDP010000002.1"/>
</dbReference>